<keyword evidence="3" id="KW-1185">Reference proteome</keyword>
<organism evidence="2 3">
    <name type="scientific">Apiospora kogelbergensis</name>
    <dbReference type="NCBI Taxonomy" id="1337665"/>
    <lineage>
        <taxon>Eukaryota</taxon>
        <taxon>Fungi</taxon>
        <taxon>Dikarya</taxon>
        <taxon>Ascomycota</taxon>
        <taxon>Pezizomycotina</taxon>
        <taxon>Sordariomycetes</taxon>
        <taxon>Xylariomycetidae</taxon>
        <taxon>Amphisphaeriales</taxon>
        <taxon>Apiosporaceae</taxon>
        <taxon>Apiospora</taxon>
    </lineage>
</organism>
<accession>A0AAW0QTB4</accession>
<name>A0AAW0QTB4_9PEZI</name>
<dbReference type="EMBL" id="JAQQWP010000008">
    <property type="protein sequence ID" value="KAK8106043.1"/>
    <property type="molecule type" value="Genomic_DNA"/>
</dbReference>
<sequence length="105" mass="10971">MSGSSYGSPLATRVSSQSDPLGSYSCSSTDASYDPEPFMPLGYDGGFYGRSSNNTRQPSRGSLSSVQVSNGSSSSSSTIQDPYLLVPNVAITPEAKTLEDGRTMV</sequence>
<protein>
    <recommendedName>
        <fullName evidence="4">ATP-grasp target RiPP</fullName>
    </recommendedName>
</protein>
<reference evidence="2 3" key="1">
    <citation type="submission" date="2023-01" db="EMBL/GenBank/DDBJ databases">
        <title>Analysis of 21 Apiospora genomes using comparative genomics revels a genus with tremendous synthesis potential of carbohydrate active enzymes and secondary metabolites.</title>
        <authorList>
            <person name="Sorensen T."/>
        </authorList>
    </citation>
    <scope>NUCLEOTIDE SEQUENCE [LARGE SCALE GENOMIC DNA]</scope>
    <source>
        <strain evidence="2 3">CBS 117206</strain>
    </source>
</reference>
<evidence type="ECO:0000313" key="2">
    <source>
        <dbReference type="EMBL" id="KAK8106043.1"/>
    </source>
</evidence>
<feature type="compositionally biased region" description="Polar residues" evidence="1">
    <location>
        <begin position="1"/>
        <end position="31"/>
    </location>
</feature>
<evidence type="ECO:0000313" key="3">
    <source>
        <dbReference type="Proteomes" id="UP001392437"/>
    </source>
</evidence>
<evidence type="ECO:0000256" key="1">
    <source>
        <dbReference type="SAM" id="MobiDB-lite"/>
    </source>
</evidence>
<comment type="caution">
    <text evidence="2">The sequence shown here is derived from an EMBL/GenBank/DDBJ whole genome shotgun (WGS) entry which is preliminary data.</text>
</comment>
<feature type="compositionally biased region" description="Low complexity" evidence="1">
    <location>
        <begin position="61"/>
        <end position="77"/>
    </location>
</feature>
<feature type="compositionally biased region" description="Polar residues" evidence="1">
    <location>
        <begin position="50"/>
        <end position="60"/>
    </location>
</feature>
<evidence type="ECO:0008006" key="4">
    <source>
        <dbReference type="Google" id="ProtNLM"/>
    </source>
</evidence>
<proteinExistence type="predicted"/>
<feature type="region of interest" description="Disordered" evidence="1">
    <location>
        <begin position="1"/>
        <end position="82"/>
    </location>
</feature>
<dbReference type="AlphaFoldDB" id="A0AAW0QTB4"/>
<dbReference type="Proteomes" id="UP001392437">
    <property type="component" value="Unassembled WGS sequence"/>
</dbReference>
<gene>
    <name evidence="2" type="ORF">PG999_009402</name>
</gene>